<dbReference type="Gene3D" id="1.10.760.10">
    <property type="entry name" value="Cytochrome c-like domain"/>
    <property type="match status" value="1"/>
</dbReference>
<dbReference type="InterPro" id="IPR009056">
    <property type="entry name" value="Cyt_c-like_dom"/>
</dbReference>
<name>A0A371RJ99_9PROT</name>
<evidence type="ECO:0000256" key="3">
    <source>
        <dbReference type="ARBA" id="ARBA00022723"/>
    </source>
</evidence>
<keyword evidence="8" id="KW-0812">Transmembrane</keyword>
<feature type="region of interest" description="Disordered" evidence="7">
    <location>
        <begin position="189"/>
        <end position="222"/>
    </location>
</feature>
<feature type="compositionally biased region" description="Basic and acidic residues" evidence="7">
    <location>
        <begin position="213"/>
        <end position="222"/>
    </location>
</feature>
<keyword evidence="5 6" id="KW-0408">Iron</keyword>
<protein>
    <submittedName>
        <fullName evidence="10">Cytochrome c family protein</fullName>
    </submittedName>
</protein>
<evidence type="ECO:0000256" key="6">
    <source>
        <dbReference type="PROSITE-ProRule" id="PRU00433"/>
    </source>
</evidence>
<feature type="compositionally biased region" description="Acidic residues" evidence="7">
    <location>
        <begin position="203"/>
        <end position="212"/>
    </location>
</feature>
<evidence type="ECO:0000256" key="7">
    <source>
        <dbReference type="SAM" id="MobiDB-lite"/>
    </source>
</evidence>
<reference evidence="10 11" key="1">
    <citation type="submission" date="2018-08" db="EMBL/GenBank/DDBJ databases">
        <title>Parvularcula sp. SM1705, isolated from surface water of the South Sea China.</title>
        <authorList>
            <person name="Sun L."/>
        </authorList>
    </citation>
    <scope>NUCLEOTIDE SEQUENCE [LARGE SCALE GENOMIC DNA]</scope>
    <source>
        <strain evidence="10 11">SM1705</strain>
    </source>
</reference>
<dbReference type="AlphaFoldDB" id="A0A371RJ99"/>
<dbReference type="EMBL" id="QUQO01000001">
    <property type="protein sequence ID" value="RFB05525.1"/>
    <property type="molecule type" value="Genomic_DNA"/>
</dbReference>
<keyword evidence="4" id="KW-0249">Electron transport</keyword>
<dbReference type="OrthoDB" id="9805828at2"/>
<gene>
    <name evidence="10" type="ORF">DX908_09775</name>
</gene>
<dbReference type="GO" id="GO:0009055">
    <property type="term" value="F:electron transfer activity"/>
    <property type="evidence" value="ECO:0007669"/>
    <property type="project" value="InterPro"/>
</dbReference>
<evidence type="ECO:0000259" key="9">
    <source>
        <dbReference type="PROSITE" id="PS51007"/>
    </source>
</evidence>
<dbReference type="Proteomes" id="UP000264589">
    <property type="component" value="Unassembled WGS sequence"/>
</dbReference>
<feature type="transmembrane region" description="Helical" evidence="8">
    <location>
        <begin position="20"/>
        <end position="42"/>
    </location>
</feature>
<dbReference type="RefSeq" id="WP_116392158.1">
    <property type="nucleotide sequence ID" value="NZ_QUQO01000001.1"/>
</dbReference>
<evidence type="ECO:0000256" key="1">
    <source>
        <dbReference type="ARBA" id="ARBA00022448"/>
    </source>
</evidence>
<keyword evidence="8" id="KW-1133">Transmembrane helix</keyword>
<dbReference type="PANTHER" id="PTHR11961">
    <property type="entry name" value="CYTOCHROME C"/>
    <property type="match status" value="1"/>
</dbReference>
<organism evidence="10 11">
    <name type="scientific">Parvularcula marina</name>
    <dbReference type="NCBI Taxonomy" id="2292771"/>
    <lineage>
        <taxon>Bacteria</taxon>
        <taxon>Pseudomonadati</taxon>
        <taxon>Pseudomonadota</taxon>
        <taxon>Alphaproteobacteria</taxon>
        <taxon>Parvularculales</taxon>
        <taxon>Parvularculaceae</taxon>
        <taxon>Parvularcula</taxon>
    </lineage>
</organism>
<dbReference type="SUPFAM" id="SSF46626">
    <property type="entry name" value="Cytochrome c"/>
    <property type="match status" value="1"/>
</dbReference>
<feature type="domain" description="Cytochrome c" evidence="9">
    <location>
        <begin position="89"/>
        <end position="188"/>
    </location>
</feature>
<keyword evidence="1" id="KW-0813">Transport</keyword>
<evidence type="ECO:0000256" key="5">
    <source>
        <dbReference type="ARBA" id="ARBA00023004"/>
    </source>
</evidence>
<dbReference type="GO" id="GO:0046872">
    <property type="term" value="F:metal ion binding"/>
    <property type="evidence" value="ECO:0007669"/>
    <property type="project" value="UniProtKB-KW"/>
</dbReference>
<keyword evidence="8" id="KW-0472">Membrane</keyword>
<evidence type="ECO:0000256" key="4">
    <source>
        <dbReference type="ARBA" id="ARBA00022982"/>
    </source>
</evidence>
<dbReference type="PROSITE" id="PS51007">
    <property type="entry name" value="CYTC"/>
    <property type="match status" value="1"/>
</dbReference>
<dbReference type="GO" id="GO:0020037">
    <property type="term" value="F:heme binding"/>
    <property type="evidence" value="ECO:0007669"/>
    <property type="project" value="InterPro"/>
</dbReference>
<keyword evidence="11" id="KW-1185">Reference proteome</keyword>
<comment type="caution">
    <text evidence="10">The sequence shown here is derived from an EMBL/GenBank/DDBJ whole genome shotgun (WGS) entry which is preliminary data.</text>
</comment>
<keyword evidence="3 6" id="KW-0479">Metal-binding</keyword>
<dbReference type="InterPro" id="IPR036909">
    <property type="entry name" value="Cyt_c-like_dom_sf"/>
</dbReference>
<sequence length="222" mass="23240">MTPSDDKNKDPLFGNKVAAAVLTTLLIAFGLPIIITTLTNVFGGHHGAEHHDEANPFGLAYIPAEIVLEGGGAAEAAPEIDLGTLLASASADRGERAAGLCKACHTFEAGGDNGIGPNLWGIMGKEVASVPGFGYSGPMSDLGGVWTYQRVDHLLENSQAFLPGTQMAQMVRKDEKRADILAFLQTLADEPYPFPEPAPASEEGAEESAAMEEGDHAEDSGH</sequence>
<accession>A0A371RJ99</accession>
<dbReference type="PRINTS" id="PR00604">
    <property type="entry name" value="CYTCHRMECIAB"/>
</dbReference>
<proteinExistence type="predicted"/>
<evidence type="ECO:0000313" key="10">
    <source>
        <dbReference type="EMBL" id="RFB05525.1"/>
    </source>
</evidence>
<evidence type="ECO:0000256" key="2">
    <source>
        <dbReference type="ARBA" id="ARBA00022617"/>
    </source>
</evidence>
<evidence type="ECO:0000313" key="11">
    <source>
        <dbReference type="Proteomes" id="UP000264589"/>
    </source>
</evidence>
<evidence type="ECO:0000256" key="8">
    <source>
        <dbReference type="SAM" id="Phobius"/>
    </source>
</evidence>
<dbReference type="InParanoid" id="A0A371RJ99"/>
<dbReference type="InterPro" id="IPR002327">
    <property type="entry name" value="Cyt_c_1A/1B"/>
</dbReference>
<keyword evidence="2 6" id="KW-0349">Heme</keyword>